<name>A0A8J3RZL0_PLARO</name>
<comment type="caution">
    <text evidence="2">The sequence shown here is derived from an EMBL/GenBank/DDBJ whole genome shotgun (WGS) entry which is preliminary data.</text>
</comment>
<reference evidence="2" key="1">
    <citation type="submission" date="2021-01" db="EMBL/GenBank/DDBJ databases">
        <title>Whole genome shotgun sequence of Planobispora rosea NBRC 15558.</title>
        <authorList>
            <person name="Komaki H."/>
            <person name="Tamura T."/>
        </authorList>
    </citation>
    <scope>NUCLEOTIDE SEQUENCE</scope>
    <source>
        <strain evidence="2">NBRC 15558</strain>
    </source>
</reference>
<organism evidence="2 3">
    <name type="scientific">Planobispora rosea</name>
    <dbReference type="NCBI Taxonomy" id="35762"/>
    <lineage>
        <taxon>Bacteria</taxon>
        <taxon>Bacillati</taxon>
        <taxon>Actinomycetota</taxon>
        <taxon>Actinomycetes</taxon>
        <taxon>Streptosporangiales</taxon>
        <taxon>Streptosporangiaceae</taxon>
        <taxon>Planobispora</taxon>
    </lineage>
</organism>
<proteinExistence type="predicted"/>
<sequence>MGAMTDPPDHLQIRAGDRDRDRVAETLRHAVGEGRITIEELHERLGRTYAARTFGELDAIVADLPRPGALPAPLPGFPDGLPVPLPDSPDVLRLHTRSGRVKRLGHWVVPPRISVRCGVWGTVKMDFMRAECPHREVSVELEVTSWFGDVIVVVPHGWRIRADEVLTTGMGTVHNKPAGPPAPDAVTLRFSGETKGDIWVRYRYRRG</sequence>
<evidence type="ECO:0000313" key="2">
    <source>
        <dbReference type="EMBL" id="GIH82389.1"/>
    </source>
</evidence>
<dbReference type="PANTHER" id="PTHR40763">
    <property type="entry name" value="MEMBRANE PROTEIN-RELATED"/>
    <property type="match status" value="1"/>
</dbReference>
<protein>
    <recommendedName>
        <fullName evidence="1">DUF1707 domain-containing protein</fullName>
    </recommendedName>
</protein>
<dbReference type="AlphaFoldDB" id="A0A8J3RZL0"/>
<evidence type="ECO:0000313" key="3">
    <source>
        <dbReference type="Proteomes" id="UP000655044"/>
    </source>
</evidence>
<feature type="domain" description="DUF1707" evidence="1">
    <location>
        <begin position="13"/>
        <end position="65"/>
    </location>
</feature>
<gene>
    <name evidence="2" type="ORF">Pro02_07970</name>
</gene>
<dbReference type="Proteomes" id="UP000655044">
    <property type="component" value="Unassembled WGS sequence"/>
</dbReference>
<dbReference type="Pfam" id="PF08044">
    <property type="entry name" value="DUF1707"/>
    <property type="match status" value="1"/>
</dbReference>
<evidence type="ECO:0000259" key="1">
    <source>
        <dbReference type="Pfam" id="PF08044"/>
    </source>
</evidence>
<accession>A0A8J3RZL0</accession>
<dbReference type="EMBL" id="BOOI01000006">
    <property type="protein sequence ID" value="GIH82389.1"/>
    <property type="molecule type" value="Genomic_DNA"/>
</dbReference>
<dbReference type="PANTHER" id="PTHR40763:SF5">
    <property type="entry name" value="MEMBRANE PROTEIN"/>
    <property type="match status" value="1"/>
</dbReference>
<dbReference type="InterPro" id="IPR012551">
    <property type="entry name" value="DUF1707_SHOCT-like"/>
</dbReference>
<keyword evidence="3" id="KW-1185">Reference proteome</keyword>